<dbReference type="Proteomes" id="UP001497444">
    <property type="component" value="Chromosome 1"/>
</dbReference>
<gene>
    <name evidence="9" type="ORF">CSSPJE1EN1_LOCUS1461</name>
</gene>
<name>A0ABP0VNG5_9BRYO</name>
<evidence type="ECO:0000256" key="7">
    <source>
        <dbReference type="SAM" id="Phobius"/>
    </source>
</evidence>
<keyword evidence="10" id="KW-1185">Reference proteome</keyword>
<sequence>MSRARTSMKWDVYQVKTTILRCIFAFDIEICFLDSPTVCRCYVFLWGLKAILKFKRRTIQHEEASFSYYYYVKIAMKDKDPRRSSSSHLEMARKGQGSNRGEIVCSASSVIIAAVELSFAWLVLLCLMISFFTSRLIPISGFHDSCSWLVYHLKGGGSQTEEDGLLPFRTCAEDRLKVSSLEESGKTGAHQDPRELANAAEGEAADGDGDEWQAKQTFDKSREAVNLEESLQAERGEALAAIYLELEKERNASATAANEAMGMIARLQEEKAAVVMEARQFRRLVDEKSMHDQEAIEYLQKVLANSEEEKNELEEEIFFYRMKLLREQMEEKSTGARRNGNSFLLLSGTLPEERRGREKSKEKAAAASARAANERGADEDQSMSKVRTKEAKYQIRSPLLGLGPTKTDRATTRSLSAMGTTKKQLVNTLVVKPENGNEAEFMSLRTRLSSACPSDAATESLGKGQEASEKLSDRALEEERRLSVLEYVWKLEEEFREKARRKHPAQIGISKSVQLLRSKTQSPVERAVTLEMATKAETSMSVMTEDNPLWQRCHERKPSERNLGVSSFVQGYGSVNPDQHSEADQDENRDRPEEVGMSMVSGDETAGQCSDEVLFEHDVYEVQESSDELQRIAGELCRLRSHQPDSHRLSKANLLYSDDDLRNNNRNGMEYNGELKLLQEIAKQLRELHGMEWKGLQGQDSLSNAVS</sequence>
<keyword evidence="3 7" id="KW-1133">Transmembrane helix</keyword>
<protein>
    <recommendedName>
        <fullName evidence="8">GTD-binding domain-containing protein</fullName>
    </recommendedName>
</protein>
<accession>A0ABP0VNG5</accession>
<dbReference type="EMBL" id="OZ020096">
    <property type="protein sequence ID" value="CAK9255983.1"/>
    <property type="molecule type" value="Genomic_DNA"/>
</dbReference>
<feature type="region of interest" description="Disordered" evidence="6">
    <location>
        <begin position="561"/>
        <end position="594"/>
    </location>
</feature>
<evidence type="ECO:0000256" key="5">
    <source>
        <dbReference type="SAM" id="Coils"/>
    </source>
</evidence>
<feature type="compositionally biased region" description="Basic and acidic residues" evidence="6">
    <location>
        <begin position="579"/>
        <end position="594"/>
    </location>
</feature>
<evidence type="ECO:0000256" key="3">
    <source>
        <dbReference type="ARBA" id="ARBA00022989"/>
    </source>
</evidence>
<evidence type="ECO:0000259" key="8">
    <source>
        <dbReference type="PROSITE" id="PS51775"/>
    </source>
</evidence>
<dbReference type="PANTHER" id="PTHR31448">
    <property type="entry name" value="MYOSIN-BINDING PROTEIN 2"/>
    <property type="match status" value="1"/>
</dbReference>
<evidence type="ECO:0000313" key="9">
    <source>
        <dbReference type="EMBL" id="CAK9255983.1"/>
    </source>
</evidence>
<feature type="region of interest" description="Disordered" evidence="6">
    <location>
        <begin position="331"/>
        <end position="390"/>
    </location>
</feature>
<reference evidence="9 10" key="1">
    <citation type="submission" date="2024-02" db="EMBL/GenBank/DDBJ databases">
        <authorList>
            <consortium name="ELIXIR-Norway"/>
            <consortium name="Elixir Norway"/>
        </authorList>
    </citation>
    <scope>NUCLEOTIDE SEQUENCE [LARGE SCALE GENOMIC DNA]</scope>
</reference>
<proteinExistence type="predicted"/>
<feature type="compositionally biased region" description="Basic and acidic residues" evidence="6">
    <location>
        <begin position="351"/>
        <end position="364"/>
    </location>
</feature>
<keyword evidence="4 7" id="KW-0472">Membrane</keyword>
<evidence type="ECO:0000256" key="2">
    <source>
        <dbReference type="ARBA" id="ARBA00022692"/>
    </source>
</evidence>
<dbReference type="PROSITE" id="PS51775">
    <property type="entry name" value="GTD_BINDING"/>
    <property type="match status" value="1"/>
</dbReference>
<evidence type="ECO:0000256" key="4">
    <source>
        <dbReference type="ARBA" id="ARBA00023136"/>
    </source>
</evidence>
<feature type="compositionally biased region" description="Basic and acidic residues" evidence="6">
    <location>
        <begin position="183"/>
        <end position="195"/>
    </location>
</feature>
<organism evidence="9 10">
    <name type="scientific">Sphagnum jensenii</name>
    <dbReference type="NCBI Taxonomy" id="128206"/>
    <lineage>
        <taxon>Eukaryota</taxon>
        <taxon>Viridiplantae</taxon>
        <taxon>Streptophyta</taxon>
        <taxon>Embryophyta</taxon>
        <taxon>Bryophyta</taxon>
        <taxon>Sphagnophytina</taxon>
        <taxon>Sphagnopsida</taxon>
        <taxon>Sphagnales</taxon>
        <taxon>Sphagnaceae</taxon>
        <taxon>Sphagnum</taxon>
    </lineage>
</organism>
<keyword evidence="2 7" id="KW-0812">Transmembrane</keyword>
<keyword evidence="5" id="KW-0175">Coiled coil</keyword>
<evidence type="ECO:0000256" key="6">
    <source>
        <dbReference type="SAM" id="MobiDB-lite"/>
    </source>
</evidence>
<feature type="transmembrane region" description="Helical" evidence="7">
    <location>
        <begin position="103"/>
        <end position="132"/>
    </location>
</feature>
<dbReference type="InterPro" id="IPR039306">
    <property type="entry name" value="MYOB"/>
</dbReference>
<dbReference type="PANTHER" id="PTHR31448:SF3">
    <property type="entry name" value="MYOSIN-BINDING PROTEIN 2"/>
    <property type="match status" value="1"/>
</dbReference>
<evidence type="ECO:0000313" key="10">
    <source>
        <dbReference type="Proteomes" id="UP001497444"/>
    </source>
</evidence>
<dbReference type="InterPro" id="IPR007656">
    <property type="entry name" value="GTD-bd"/>
</dbReference>
<feature type="region of interest" description="Disordered" evidence="6">
    <location>
        <begin position="181"/>
        <end position="209"/>
    </location>
</feature>
<dbReference type="Pfam" id="PF04576">
    <property type="entry name" value="Zein-binding"/>
    <property type="match status" value="1"/>
</dbReference>
<feature type="coiled-coil region" evidence="5">
    <location>
        <begin position="296"/>
        <end position="323"/>
    </location>
</feature>
<feature type="domain" description="GTD-binding" evidence="8">
    <location>
        <begin position="223"/>
        <end position="321"/>
    </location>
</feature>
<comment type="subcellular location">
    <subcellularLocation>
        <location evidence="1">Membrane</location>
        <topology evidence="1">Single-pass membrane protein</topology>
    </subcellularLocation>
</comment>
<evidence type="ECO:0000256" key="1">
    <source>
        <dbReference type="ARBA" id="ARBA00004167"/>
    </source>
</evidence>